<sequence>MVEATVEQKLPRKYDRATINPLVWILAIASGIVQYALAFWLYLQDIKTIPVSIVFKSPLSYSLASRRSHFSIPSIKWGSDRHFIIKVYIHYVIYKKINGKYKFIRRQ</sequence>
<feature type="transmembrane region" description="Helical" evidence="1">
    <location>
        <begin position="21"/>
        <end position="43"/>
    </location>
</feature>
<keyword evidence="1" id="KW-0472">Membrane</keyword>
<protein>
    <submittedName>
        <fullName evidence="2">Uncharacterized protein</fullName>
    </submittedName>
</protein>
<reference evidence="2 3" key="1">
    <citation type="journal article" date="2020" name="ISME J.">
        <title>Comparative genomics reveals insights into cyanobacterial evolution and habitat adaptation.</title>
        <authorList>
            <person name="Chen M.Y."/>
            <person name="Teng W.K."/>
            <person name="Zhao L."/>
            <person name="Hu C.X."/>
            <person name="Zhou Y.K."/>
            <person name="Han B.P."/>
            <person name="Song L.R."/>
            <person name="Shu W.S."/>
        </authorList>
    </citation>
    <scope>NUCLEOTIDE SEQUENCE [LARGE SCALE GENOMIC DNA]</scope>
    <source>
        <strain evidence="2 3">FACHB-119</strain>
    </source>
</reference>
<name>A0ABR8D6P1_9NOST</name>
<dbReference type="Proteomes" id="UP000661112">
    <property type="component" value="Unassembled WGS sequence"/>
</dbReference>
<dbReference type="EMBL" id="JACJSG010000023">
    <property type="protein sequence ID" value="MBD2502369.1"/>
    <property type="molecule type" value="Genomic_DNA"/>
</dbReference>
<keyword evidence="3" id="KW-1185">Reference proteome</keyword>
<evidence type="ECO:0000313" key="3">
    <source>
        <dbReference type="Proteomes" id="UP000661112"/>
    </source>
</evidence>
<keyword evidence="1" id="KW-0812">Transmembrane</keyword>
<evidence type="ECO:0000256" key="1">
    <source>
        <dbReference type="SAM" id="Phobius"/>
    </source>
</evidence>
<proteinExistence type="predicted"/>
<keyword evidence="1" id="KW-1133">Transmembrane helix</keyword>
<comment type="caution">
    <text evidence="2">The sequence shown here is derived from an EMBL/GenBank/DDBJ whole genome shotgun (WGS) entry which is preliminary data.</text>
</comment>
<organism evidence="2 3">
    <name type="scientific">Anabaena azotica FACHB-119</name>
    <dbReference type="NCBI Taxonomy" id="947527"/>
    <lineage>
        <taxon>Bacteria</taxon>
        <taxon>Bacillati</taxon>
        <taxon>Cyanobacteriota</taxon>
        <taxon>Cyanophyceae</taxon>
        <taxon>Nostocales</taxon>
        <taxon>Nostocaceae</taxon>
        <taxon>Anabaena</taxon>
        <taxon>Anabaena azotica</taxon>
    </lineage>
</organism>
<gene>
    <name evidence="2" type="ORF">H6G83_17420</name>
</gene>
<evidence type="ECO:0000313" key="2">
    <source>
        <dbReference type="EMBL" id="MBD2502369.1"/>
    </source>
</evidence>
<dbReference type="RefSeq" id="WP_190474569.1">
    <property type="nucleotide sequence ID" value="NZ_JACJSG010000023.1"/>
</dbReference>
<accession>A0ABR8D6P1</accession>